<proteinExistence type="predicted"/>
<dbReference type="AlphaFoldDB" id="A0A9J6E6L4"/>
<organism evidence="2 3">
    <name type="scientific">Rhipicephalus microplus</name>
    <name type="common">Cattle tick</name>
    <name type="synonym">Boophilus microplus</name>
    <dbReference type="NCBI Taxonomy" id="6941"/>
    <lineage>
        <taxon>Eukaryota</taxon>
        <taxon>Metazoa</taxon>
        <taxon>Ecdysozoa</taxon>
        <taxon>Arthropoda</taxon>
        <taxon>Chelicerata</taxon>
        <taxon>Arachnida</taxon>
        <taxon>Acari</taxon>
        <taxon>Parasitiformes</taxon>
        <taxon>Ixodida</taxon>
        <taxon>Ixodoidea</taxon>
        <taxon>Ixodidae</taxon>
        <taxon>Rhipicephalinae</taxon>
        <taxon>Rhipicephalus</taxon>
        <taxon>Boophilus</taxon>
    </lineage>
</organism>
<keyword evidence="3" id="KW-1185">Reference proteome</keyword>
<accession>A0A9J6E6L4</accession>
<feature type="region of interest" description="Disordered" evidence="1">
    <location>
        <begin position="153"/>
        <end position="175"/>
    </location>
</feature>
<comment type="caution">
    <text evidence="2">The sequence shown here is derived from an EMBL/GenBank/DDBJ whole genome shotgun (WGS) entry which is preliminary data.</text>
</comment>
<evidence type="ECO:0000313" key="3">
    <source>
        <dbReference type="Proteomes" id="UP000821866"/>
    </source>
</evidence>
<sequence>MSRVAAFEGVVDSRGKGDGGCALDEGSPDGICWPVEGAAAVLFPNQRLRKHNWCAVRRFNFEAREFNLRLLSLCHERQGVFFVNHRIDALPPWIVLAADGLHPSFARVSILAWNIYNLFLDLRRPCITNWLDQAPQPEAEAYVLRETPSYSQALRRDPPNATCQGSEGSQKEHELAKTEDRDFECQQLLVTEAGLGLIVLIHGIGCRSAERQNARPVVRSTHEEAMHHEAMVEREQLYKSEAESNVWIAADRKRNADRTHFLHETRSAGKMEPTLAPLKPVS</sequence>
<dbReference type="Proteomes" id="UP000821866">
    <property type="component" value="Chromosome 3"/>
</dbReference>
<protein>
    <submittedName>
        <fullName evidence="2">Uncharacterized protein</fullName>
    </submittedName>
</protein>
<reference evidence="2" key="1">
    <citation type="journal article" date="2020" name="Cell">
        <title>Large-Scale Comparative Analyses of Tick Genomes Elucidate Their Genetic Diversity and Vector Capacities.</title>
        <authorList>
            <consortium name="Tick Genome and Microbiome Consortium (TIGMIC)"/>
            <person name="Jia N."/>
            <person name="Wang J."/>
            <person name="Shi W."/>
            <person name="Du L."/>
            <person name="Sun Y."/>
            <person name="Zhan W."/>
            <person name="Jiang J.F."/>
            <person name="Wang Q."/>
            <person name="Zhang B."/>
            <person name="Ji P."/>
            <person name="Bell-Sakyi L."/>
            <person name="Cui X.M."/>
            <person name="Yuan T.T."/>
            <person name="Jiang B.G."/>
            <person name="Yang W.F."/>
            <person name="Lam T.T."/>
            <person name="Chang Q.C."/>
            <person name="Ding S.J."/>
            <person name="Wang X.J."/>
            <person name="Zhu J.G."/>
            <person name="Ruan X.D."/>
            <person name="Zhao L."/>
            <person name="Wei J.T."/>
            <person name="Ye R.Z."/>
            <person name="Que T.C."/>
            <person name="Du C.H."/>
            <person name="Zhou Y.H."/>
            <person name="Cheng J.X."/>
            <person name="Dai P.F."/>
            <person name="Guo W.B."/>
            <person name="Han X.H."/>
            <person name="Huang E.J."/>
            <person name="Li L.F."/>
            <person name="Wei W."/>
            <person name="Gao Y.C."/>
            <person name="Liu J.Z."/>
            <person name="Shao H.Z."/>
            <person name="Wang X."/>
            <person name="Wang C.C."/>
            <person name="Yang T.C."/>
            <person name="Huo Q.B."/>
            <person name="Li W."/>
            <person name="Chen H.Y."/>
            <person name="Chen S.E."/>
            <person name="Zhou L.G."/>
            <person name="Ni X.B."/>
            <person name="Tian J.H."/>
            <person name="Sheng Y."/>
            <person name="Liu T."/>
            <person name="Pan Y.S."/>
            <person name="Xia L.Y."/>
            <person name="Li J."/>
            <person name="Zhao F."/>
            <person name="Cao W.C."/>
        </authorList>
    </citation>
    <scope>NUCLEOTIDE SEQUENCE</scope>
    <source>
        <strain evidence="2">Rmic-2018</strain>
    </source>
</reference>
<name>A0A9J6E6L4_RHIMP</name>
<gene>
    <name evidence="2" type="ORF">HPB51_005974</name>
</gene>
<evidence type="ECO:0000313" key="2">
    <source>
        <dbReference type="EMBL" id="KAH8029950.1"/>
    </source>
</evidence>
<evidence type="ECO:0000256" key="1">
    <source>
        <dbReference type="SAM" id="MobiDB-lite"/>
    </source>
</evidence>
<dbReference type="EMBL" id="JABSTU010000005">
    <property type="protein sequence ID" value="KAH8029950.1"/>
    <property type="molecule type" value="Genomic_DNA"/>
</dbReference>
<reference evidence="2" key="2">
    <citation type="submission" date="2021-09" db="EMBL/GenBank/DDBJ databases">
        <authorList>
            <person name="Jia N."/>
            <person name="Wang J."/>
            <person name="Shi W."/>
            <person name="Du L."/>
            <person name="Sun Y."/>
            <person name="Zhan W."/>
            <person name="Jiang J."/>
            <person name="Wang Q."/>
            <person name="Zhang B."/>
            <person name="Ji P."/>
            <person name="Sakyi L.B."/>
            <person name="Cui X."/>
            <person name="Yuan T."/>
            <person name="Jiang B."/>
            <person name="Yang W."/>
            <person name="Lam T.T.-Y."/>
            <person name="Chang Q."/>
            <person name="Ding S."/>
            <person name="Wang X."/>
            <person name="Zhu J."/>
            <person name="Ruan X."/>
            <person name="Zhao L."/>
            <person name="Wei J."/>
            <person name="Que T."/>
            <person name="Du C."/>
            <person name="Cheng J."/>
            <person name="Dai P."/>
            <person name="Han X."/>
            <person name="Huang E."/>
            <person name="Gao Y."/>
            <person name="Liu J."/>
            <person name="Shao H."/>
            <person name="Ye R."/>
            <person name="Li L."/>
            <person name="Wei W."/>
            <person name="Wang X."/>
            <person name="Wang C."/>
            <person name="Huo Q."/>
            <person name="Li W."/>
            <person name="Guo W."/>
            <person name="Chen H."/>
            <person name="Chen S."/>
            <person name="Zhou L."/>
            <person name="Zhou L."/>
            <person name="Ni X."/>
            <person name="Tian J."/>
            <person name="Zhou Y."/>
            <person name="Sheng Y."/>
            <person name="Liu T."/>
            <person name="Pan Y."/>
            <person name="Xia L."/>
            <person name="Li J."/>
            <person name="Zhao F."/>
            <person name="Cao W."/>
        </authorList>
    </citation>
    <scope>NUCLEOTIDE SEQUENCE</scope>
    <source>
        <strain evidence="2">Rmic-2018</strain>
        <tissue evidence="2">Larvae</tissue>
    </source>
</reference>